<dbReference type="InterPro" id="IPR001029">
    <property type="entry name" value="Flagellin_N"/>
</dbReference>
<gene>
    <name evidence="6" type="ORF">F8B43_3632</name>
</gene>
<dbReference type="Pfam" id="PF00700">
    <property type="entry name" value="Flagellin_C"/>
    <property type="match status" value="1"/>
</dbReference>
<dbReference type="GO" id="GO:0005198">
    <property type="term" value="F:structural molecule activity"/>
    <property type="evidence" value="ECO:0007669"/>
    <property type="project" value="UniProtKB-UniRule"/>
</dbReference>
<dbReference type="Proteomes" id="UP000469949">
    <property type="component" value="Unassembled WGS sequence"/>
</dbReference>
<protein>
    <recommendedName>
        <fullName evidence="3">Flagellin</fullName>
    </recommendedName>
</protein>
<comment type="function">
    <text evidence="3">Flagellin is the subunit protein which polymerizes to form the filaments of bacterial flagella.</text>
</comment>
<keyword evidence="6" id="KW-0966">Cell projection</keyword>
<evidence type="ECO:0000256" key="3">
    <source>
        <dbReference type="RuleBase" id="RU362073"/>
    </source>
</evidence>
<keyword evidence="6" id="KW-0282">Flagellum</keyword>
<comment type="caution">
    <text evidence="6">The sequence shown here is derived from an EMBL/GenBank/DDBJ whole genome shotgun (WGS) entry which is preliminary data.</text>
</comment>
<evidence type="ECO:0000256" key="1">
    <source>
        <dbReference type="ARBA" id="ARBA00005709"/>
    </source>
</evidence>
<keyword evidence="6" id="KW-0969">Cilium</keyword>
<evidence type="ECO:0000313" key="7">
    <source>
        <dbReference type="Proteomes" id="UP000469949"/>
    </source>
</evidence>
<dbReference type="InterPro" id="IPR010810">
    <property type="entry name" value="Flagellin_hook_IN_motif"/>
</dbReference>
<evidence type="ECO:0000256" key="2">
    <source>
        <dbReference type="ARBA" id="ARBA00023143"/>
    </source>
</evidence>
<comment type="similarity">
    <text evidence="1 3">Belongs to the bacterial flagellin family.</text>
</comment>
<proteinExistence type="inferred from homology"/>
<evidence type="ECO:0000259" key="5">
    <source>
        <dbReference type="Pfam" id="PF00700"/>
    </source>
</evidence>
<dbReference type="RefSeq" id="WP_152277857.1">
    <property type="nucleotide sequence ID" value="NZ_WEKV01000014.1"/>
</dbReference>
<reference evidence="6 7" key="1">
    <citation type="submission" date="2019-10" db="EMBL/GenBank/DDBJ databases">
        <title>Draft Genome Sequence of the Caffeine Degrading Methylotroph Methylorubrum populi PINKEL.</title>
        <authorList>
            <person name="Dawson S.C."/>
            <person name="Zhang X."/>
            <person name="Wright M.E."/>
            <person name="Sharma G."/>
            <person name="Langner J.T."/>
            <person name="Ditty J.L."/>
            <person name="Subuyuj G.A."/>
        </authorList>
    </citation>
    <scope>NUCLEOTIDE SEQUENCE [LARGE SCALE GENOMIC DNA]</scope>
    <source>
        <strain evidence="6 7">Pinkel</strain>
    </source>
</reference>
<organism evidence="6 7">
    <name type="scientific">Methylorubrum populi</name>
    <dbReference type="NCBI Taxonomy" id="223967"/>
    <lineage>
        <taxon>Bacteria</taxon>
        <taxon>Pseudomonadati</taxon>
        <taxon>Pseudomonadota</taxon>
        <taxon>Alphaproteobacteria</taxon>
        <taxon>Hyphomicrobiales</taxon>
        <taxon>Methylobacteriaceae</taxon>
        <taxon>Methylorubrum</taxon>
    </lineage>
</organism>
<dbReference type="EMBL" id="WEKV01000014">
    <property type="protein sequence ID" value="KAB7783709.1"/>
    <property type="molecule type" value="Genomic_DNA"/>
</dbReference>
<dbReference type="InterPro" id="IPR046358">
    <property type="entry name" value="Flagellin_C"/>
</dbReference>
<dbReference type="SUPFAM" id="SSF64518">
    <property type="entry name" value="Phase 1 flagellin"/>
    <property type="match status" value="2"/>
</dbReference>
<evidence type="ECO:0000313" key="6">
    <source>
        <dbReference type="EMBL" id="KAB7783709.1"/>
    </source>
</evidence>
<comment type="subcellular location">
    <subcellularLocation>
        <location evidence="3">Secreted</location>
    </subcellularLocation>
    <subcellularLocation>
        <location evidence="3">Bacterial flagellum</location>
    </subcellularLocation>
</comment>
<dbReference type="GO" id="GO:0005576">
    <property type="term" value="C:extracellular region"/>
    <property type="evidence" value="ECO:0007669"/>
    <property type="project" value="UniProtKB-SubCell"/>
</dbReference>
<dbReference type="Pfam" id="PF07196">
    <property type="entry name" value="Flagellin_IN"/>
    <property type="match status" value="1"/>
</dbReference>
<keyword evidence="3" id="KW-0964">Secreted</keyword>
<dbReference type="Gene3D" id="3.30.70.2120">
    <property type="match status" value="1"/>
</dbReference>
<dbReference type="Gene3D" id="1.20.1330.10">
    <property type="entry name" value="f41 fragment of flagellin, N-terminal domain"/>
    <property type="match status" value="1"/>
</dbReference>
<accession>A0A833J3V6</accession>
<dbReference type="Pfam" id="PF00669">
    <property type="entry name" value="Flagellin_N"/>
    <property type="match status" value="1"/>
</dbReference>
<feature type="domain" description="Flagellin N-terminal" evidence="4">
    <location>
        <begin position="10"/>
        <end position="111"/>
    </location>
</feature>
<evidence type="ECO:0000259" key="4">
    <source>
        <dbReference type="Pfam" id="PF00669"/>
    </source>
</evidence>
<dbReference type="GO" id="GO:0009288">
    <property type="term" value="C:bacterial-type flagellum"/>
    <property type="evidence" value="ECO:0007669"/>
    <property type="project" value="UniProtKB-SubCell"/>
</dbReference>
<name>A0A833J3V6_9HYPH</name>
<keyword evidence="2 3" id="KW-0975">Bacterial flagellum</keyword>
<feature type="domain" description="Flagellin C-terminal" evidence="5">
    <location>
        <begin position="1369"/>
        <end position="1453"/>
    </location>
</feature>
<sequence length="1454" mass="141137">MSSSITLSAATRQNLLSLQDTASLLATTQSRLSTGKKVNSALDNPINFFTATNLSARSTDLSSLLDGISNGVQTIQAANTGLSKLQNLTSQLKSTAQQALASTNAFTSKASTVSTSLNGATAANLLSTGPTVARADNAIGTLTAGLPSAAVPAKVAGSVDYQPTAAPSTMRGTTFTATTPTVAKATGTDFTAPANAVAGTVAGKDSFASAGFGADTKLVIEAGSGGSARRIEVSLTSSMNADQAVEAVRSAISTFNTANATNASTVTVSRDSSGRLAFKGDLNGDQIRVSATGTGAAGTGFGATVTASTNNLAAGSQTLTINGKGITISGGLDGAASADVAKAALEKINAETGAATNPTGVTATLEPSGSGQRLVLTGKADGTNFTVTGGAGNSLGFAATATTTANGAPPASQTLTINGTQITIAGGGGIDAAVTAINAQSGTTGVSATKDPADQTRLLLTGKADGSAFTVASSNPASSGFSAEPTSTSLAATVSGVYTPDGTPATTTAGSVFRAPASAAAGTLTAAYTPPAAGGARLSVTSGAGGSGNTFSVDLAAGDTIATAARKFNDAFKAGNSDIKAAVSGSNLVFTGKTDGSALSIASGEAVAGFTTAGTSSTDHRATAIRGTVDGGSYGTLSADTKLTIASGATSRDVTLTSGTSLADAADDITTALSGTGITVTQDGTGLKFTGTADGTRLSVTSDVTGAGFTAGTAVNSTNHRAVTAGTVTGSADYAAPGAGGATLTITTGAGGAGNVFTATLAAGDNLTAAIGKITTALTGSGISVADDGTGKLKFTGKADGSALNVASSGAGAGFTATPMLSSGQRAAESQTLTIASGGNSRTVTIPGGAAGDSDAKVQAAALQAINDASFGSGGTGVTALASSDGRIVLKGAATGAGFTVMGGPNSTAGFGTSPVTADNGEASAAQTLTINGTGITIRAGATQQQAIDDINTASSAAGLGMSASVDPDNAGKIKLTGKADGSSFTVQSSNSASSGFSGIEQRVVNNQGAAQTVTVNGTDIAIAASATLDQAIATINAKSSLTGVTAGKDGNKLTFTGGADGSSFTIKGSEFNTLGLASTEASVAGTFDPGQTTLISTLGFKGGDSFSVNGQTVNLTATDTIGSLVQKVGAATNGAVTASYDATTNKFSFTAADSNTAVQLGDGSTATSKVSNLGFASTNFASGGGQPTSQSALAGKSLTVQVGSGTAMSTATVTFGTAPGQVSTLAQLNEALAPANAQATIDSLTGKISITTSNDVGAQNLSIVANGTGNPFTTGTAAANLGGDGLNARNNLVQTYNDLLKQMDQLASDAGFNGVNLLSGDNLTINFNEKGTSQLKVQGSATSAASLGLSAVGQTNFQESSAIKKIVDQINSAGSQLQSRAAALGSNLAVVQNRQDFTKQIINVLDTGAANLTSADLNEEAANSQALSTRNSLAISALSLANQSQQGILQLLR</sequence>